<dbReference type="SFLD" id="SFLDS00003">
    <property type="entry name" value="Haloacid_Dehalogenase"/>
    <property type="match status" value="1"/>
</dbReference>
<dbReference type="Gene3D" id="3.40.50.1000">
    <property type="entry name" value="HAD superfamily/HAD-like"/>
    <property type="match status" value="1"/>
</dbReference>
<keyword evidence="3" id="KW-1185">Reference proteome</keyword>
<dbReference type="InterPro" id="IPR006439">
    <property type="entry name" value="HAD-SF_hydro_IA"/>
</dbReference>
<dbReference type="OrthoDB" id="9810501at2"/>
<dbReference type="InterPro" id="IPR023214">
    <property type="entry name" value="HAD_sf"/>
</dbReference>
<evidence type="ECO:0000313" key="3">
    <source>
        <dbReference type="Proteomes" id="UP000217153"/>
    </source>
</evidence>
<dbReference type="Pfam" id="PF00702">
    <property type="entry name" value="Hydrolase"/>
    <property type="match status" value="1"/>
</dbReference>
<dbReference type="RefSeq" id="WP_095680481.1">
    <property type="nucleotide sequence ID" value="NZ_CP016768.2"/>
</dbReference>
<gene>
    <name evidence="2" type="ORF">B1s21122_02265</name>
</gene>
<dbReference type="KEGG" id="abam:B1s21122_02265"/>
<organism evidence="2 3">
    <name type="scientific">Candidatus Nanopelagicus limnae</name>
    <dbReference type="NCBI Taxonomy" id="1884634"/>
    <lineage>
        <taxon>Bacteria</taxon>
        <taxon>Bacillati</taxon>
        <taxon>Actinomycetota</taxon>
        <taxon>Actinomycetes</taxon>
        <taxon>Candidatus Nanopelagicales</taxon>
        <taxon>Candidatus Nanopelagicaceae</taxon>
        <taxon>Candidatus Nanopelagicus</taxon>
    </lineage>
</organism>
<accession>A0A249JXB8</accession>
<protein>
    <submittedName>
        <fullName evidence="2">Putative hydrolase of the HAD superfamily</fullName>
    </submittedName>
</protein>
<dbReference type="AlphaFoldDB" id="A0A249JXB8"/>
<dbReference type="SFLD" id="SFLDG01129">
    <property type="entry name" value="C1.5:_HAD__Beta-PGM__Phosphata"/>
    <property type="match status" value="1"/>
</dbReference>
<evidence type="ECO:0000256" key="1">
    <source>
        <dbReference type="ARBA" id="ARBA00022801"/>
    </source>
</evidence>
<reference evidence="3" key="1">
    <citation type="submission" date="2016-10" db="EMBL/GenBank/DDBJ databases">
        <title>High microdiversification within the ubiquitous acI lineage of Actinobacteria.</title>
        <authorList>
            <person name="Neuenschwander S.M."/>
            <person name="Salcher M."/>
            <person name="Ghai R."/>
            <person name="Pernthaler J."/>
        </authorList>
    </citation>
    <scope>NUCLEOTIDE SEQUENCE [LARGE SCALE GENOMIC DNA]</scope>
</reference>
<name>A0A249JXB8_9ACTN</name>
<dbReference type="GO" id="GO:0016787">
    <property type="term" value="F:hydrolase activity"/>
    <property type="evidence" value="ECO:0007669"/>
    <property type="project" value="UniProtKB-KW"/>
</dbReference>
<proteinExistence type="predicted"/>
<dbReference type="InterPro" id="IPR051540">
    <property type="entry name" value="S-2-haloacid_dehalogenase"/>
</dbReference>
<dbReference type="Gene3D" id="1.10.150.520">
    <property type="match status" value="1"/>
</dbReference>
<dbReference type="EMBL" id="CP016768">
    <property type="protein sequence ID" value="ASY09177.1"/>
    <property type="molecule type" value="Genomic_DNA"/>
</dbReference>
<dbReference type="PANTHER" id="PTHR43316">
    <property type="entry name" value="HYDROLASE, HALOACID DELAHOGENASE-RELATED"/>
    <property type="match status" value="1"/>
</dbReference>
<sequence>MRVKAATFDIGGVLYSDDAFKRAIFSALNQLTSVSQESFDQIYLAHLKSQSGSLRSKLCEAFLGSLDKKSELMAIANKEWLFNDNDQYQDGKDCLIKLKQAGLKIGIIANQPKVAADRLKQDGLFELIDFLGISAIVGFEKPDPAFFKLAIKELSLPAQEIIHIGNRIDTDVNPAKALGMKTVWVRRGEANPDPSKDDLAAADITVSDLKSLPELINAL</sequence>
<evidence type="ECO:0000313" key="2">
    <source>
        <dbReference type="EMBL" id="ASY09177.1"/>
    </source>
</evidence>
<dbReference type="Proteomes" id="UP000217153">
    <property type="component" value="Chromosome"/>
</dbReference>
<dbReference type="NCBIfam" id="TIGR01549">
    <property type="entry name" value="HAD-SF-IA-v1"/>
    <property type="match status" value="1"/>
</dbReference>
<dbReference type="PRINTS" id="PR00413">
    <property type="entry name" value="HADHALOGNASE"/>
</dbReference>
<keyword evidence="1 2" id="KW-0378">Hydrolase</keyword>
<dbReference type="InterPro" id="IPR036412">
    <property type="entry name" value="HAD-like_sf"/>
</dbReference>
<dbReference type="SUPFAM" id="SSF56784">
    <property type="entry name" value="HAD-like"/>
    <property type="match status" value="1"/>
</dbReference>